<dbReference type="PANTHER" id="PTHR11220">
    <property type="entry name" value="HEME-BINDING PROTEIN-RELATED"/>
    <property type="match status" value="1"/>
</dbReference>
<dbReference type="AlphaFoldDB" id="A0A667XR13"/>
<evidence type="ECO:0000313" key="2">
    <source>
        <dbReference type="Ensembl" id="ENSMMDP00005017737.1"/>
    </source>
</evidence>
<reference evidence="2" key="1">
    <citation type="submission" date="2019-06" db="EMBL/GenBank/DDBJ databases">
        <authorList>
            <consortium name="Wellcome Sanger Institute Data Sharing"/>
        </authorList>
    </citation>
    <scope>NUCLEOTIDE SEQUENCE [LARGE SCALE GENOMIC DNA]</scope>
</reference>
<dbReference type="InterPro" id="IPR011256">
    <property type="entry name" value="Reg_factor_effector_dom_sf"/>
</dbReference>
<organism evidence="2 3">
    <name type="scientific">Myripristis murdjan</name>
    <name type="common">pinecone soldierfish</name>
    <dbReference type="NCBI Taxonomy" id="586833"/>
    <lineage>
        <taxon>Eukaryota</taxon>
        <taxon>Metazoa</taxon>
        <taxon>Chordata</taxon>
        <taxon>Craniata</taxon>
        <taxon>Vertebrata</taxon>
        <taxon>Euteleostomi</taxon>
        <taxon>Actinopterygii</taxon>
        <taxon>Neopterygii</taxon>
        <taxon>Teleostei</taxon>
        <taxon>Neoteleostei</taxon>
        <taxon>Acanthomorphata</taxon>
        <taxon>Holocentriformes</taxon>
        <taxon>Holocentridae</taxon>
        <taxon>Myripristis</taxon>
    </lineage>
</organism>
<name>A0A667XR13_9TELE</name>
<dbReference type="PANTHER" id="PTHR11220:SF69">
    <property type="entry name" value="HEME-BINDING PROTEIN 2"/>
    <property type="match status" value="1"/>
</dbReference>
<reference evidence="2" key="2">
    <citation type="submission" date="2025-08" db="UniProtKB">
        <authorList>
            <consortium name="Ensembl"/>
        </authorList>
    </citation>
    <scope>IDENTIFICATION</scope>
</reference>
<dbReference type="InParanoid" id="A0A667XR13"/>
<accession>A0A667XR13</accession>
<dbReference type="Ensembl" id="ENSMMDT00005018180.1">
    <property type="protein sequence ID" value="ENSMMDP00005017737.1"/>
    <property type="gene ID" value="ENSMMDG00005008893.1"/>
</dbReference>
<dbReference type="GeneTree" id="ENSGT00940000160412"/>
<dbReference type="Gene3D" id="3.20.80.10">
    <property type="entry name" value="Regulatory factor, effector binding domain"/>
    <property type="match status" value="1"/>
</dbReference>
<reference evidence="2" key="3">
    <citation type="submission" date="2025-09" db="UniProtKB">
        <authorList>
            <consortium name="Ensembl"/>
        </authorList>
    </citation>
    <scope>IDENTIFICATION</scope>
</reference>
<protein>
    <submittedName>
        <fullName evidence="2">Heme-binding protein soul2</fullName>
    </submittedName>
</protein>
<comment type="similarity">
    <text evidence="1">Belongs to the HEBP family.</text>
</comment>
<dbReference type="GO" id="GO:0020037">
    <property type="term" value="F:heme binding"/>
    <property type="evidence" value="ECO:0007669"/>
    <property type="project" value="TreeGrafter"/>
</dbReference>
<dbReference type="GO" id="GO:0005737">
    <property type="term" value="C:cytoplasm"/>
    <property type="evidence" value="ECO:0007669"/>
    <property type="project" value="TreeGrafter"/>
</dbReference>
<dbReference type="SUPFAM" id="SSF55136">
    <property type="entry name" value="Probable bacterial effector-binding domain"/>
    <property type="match status" value="1"/>
</dbReference>
<dbReference type="Proteomes" id="UP000472263">
    <property type="component" value="Chromosome 15"/>
</dbReference>
<evidence type="ECO:0000256" key="1">
    <source>
        <dbReference type="ARBA" id="ARBA00009817"/>
    </source>
</evidence>
<sequence>MVIMVISVVQDFEERVYSATRWITAKVPSAEAGAVKAGMYKLYNYGKGENEAGSDVPMNTWPALVTVTEGEDGSDGEVSVSWFVSADTELPKATDPSVSEELRPAATVYVRTFGGSPSRAHGQENVKQLREALVHAGKSFEPHRYSGVIYEAPWSFVHHNEIWIYAV</sequence>
<dbReference type="InterPro" id="IPR006917">
    <property type="entry name" value="SOUL_heme-bd"/>
</dbReference>
<evidence type="ECO:0000313" key="3">
    <source>
        <dbReference type="Proteomes" id="UP000472263"/>
    </source>
</evidence>
<dbReference type="Pfam" id="PF04832">
    <property type="entry name" value="SOUL"/>
    <property type="match status" value="1"/>
</dbReference>
<keyword evidence="3" id="KW-1185">Reference proteome</keyword>
<proteinExistence type="inferred from homology"/>